<organism evidence="1 2">
    <name type="scientific">Trichogramma brassicae</name>
    <dbReference type="NCBI Taxonomy" id="86971"/>
    <lineage>
        <taxon>Eukaryota</taxon>
        <taxon>Metazoa</taxon>
        <taxon>Ecdysozoa</taxon>
        <taxon>Arthropoda</taxon>
        <taxon>Hexapoda</taxon>
        <taxon>Insecta</taxon>
        <taxon>Pterygota</taxon>
        <taxon>Neoptera</taxon>
        <taxon>Endopterygota</taxon>
        <taxon>Hymenoptera</taxon>
        <taxon>Apocrita</taxon>
        <taxon>Proctotrupomorpha</taxon>
        <taxon>Chalcidoidea</taxon>
        <taxon>Trichogrammatidae</taxon>
        <taxon>Trichogramma</taxon>
    </lineage>
</organism>
<keyword evidence="2" id="KW-1185">Reference proteome</keyword>
<sequence>MINEGQRGQRRRPRIIHTKRRRSSMWLSALVGPSQLLKLFRWTCARGRVCESSTTAEPAPRHRLLSAFLLWDDVVYPLALREILPRMYIYRHRGKPLPACGPPRVYRAFIFGSRRFEFINKKTHTPEQRLSYTAYSHIIYTESTYGYRV</sequence>
<dbReference type="Proteomes" id="UP000479190">
    <property type="component" value="Unassembled WGS sequence"/>
</dbReference>
<evidence type="ECO:0000313" key="1">
    <source>
        <dbReference type="EMBL" id="CAB0031949.1"/>
    </source>
</evidence>
<reference evidence="1 2" key="1">
    <citation type="submission" date="2020-02" db="EMBL/GenBank/DDBJ databases">
        <authorList>
            <person name="Ferguson B K."/>
        </authorList>
    </citation>
    <scope>NUCLEOTIDE SEQUENCE [LARGE SCALE GENOMIC DNA]</scope>
</reference>
<dbReference type="EMBL" id="CADCXV010000661">
    <property type="protein sequence ID" value="CAB0031949.1"/>
    <property type="molecule type" value="Genomic_DNA"/>
</dbReference>
<gene>
    <name evidence="1" type="ORF">TBRA_LOCUS3903</name>
</gene>
<dbReference type="AlphaFoldDB" id="A0A6H5I3H4"/>
<protein>
    <submittedName>
        <fullName evidence="1">Uncharacterized protein</fullName>
    </submittedName>
</protein>
<accession>A0A6H5I3H4</accession>
<evidence type="ECO:0000313" key="2">
    <source>
        <dbReference type="Proteomes" id="UP000479190"/>
    </source>
</evidence>
<proteinExistence type="predicted"/>
<name>A0A6H5I3H4_9HYME</name>